<dbReference type="Pfam" id="PF05124">
    <property type="entry name" value="S_layer_C"/>
    <property type="match status" value="1"/>
</dbReference>
<feature type="domain" description="S-layer protein outer" evidence="1">
    <location>
        <begin position="417"/>
        <end position="532"/>
    </location>
</feature>
<sequence>MHKTVLILVGLILLSQLTYGMQEKPEVIVEINPNLELFAVVYILAFNGSDYFIIAPQSYVKDVLTYFAPYREHEAVYLIREAFPRDLSLYVRDDSIMSWSNQLSSLPYLGNESEDDPLLSDMLRALVSFAKESNFMKFYNAHREEYEKAVSPLRELFGNEFPEKFREFFGYIYENYRIEFSYSLKIHPHSWRRYDTLYYIGTALQNLNNFSIQFQAITAFHEFSHQFINPVMQRNLKLFENVSYYLSEAKNEFPILTTYDMYHFSSEYAYFAETLTEAFAVYLAMNSNISPAVVKYRVLWYSSWNFPLLEDFVKEYENFEKIKKPNETFEDYLPTLAEHMHKWATPGNITDYFKQKVPVTSKWAVDRAYYMGKIIIVYGTQNPLREGNEYDKETAFELKDTLEKRFKGFYPQKPTILIKADTNLTDEDLKQNLLLIGGPAANKITEKLASKLPISFIFNETWRLRRAPVVVNKFEAFFVRDSIKELSLNEEIPEEYPLGVIEVIRNPWNGENFIILIAGIDRYSTRKMARKFYNVPSSYVIIGKTHHEIGFYMQR</sequence>
<protein>
    <recommendedName>
        <fullName evidence="1">S-layer protein outer domain-containing protein</fullName>
    </recommendedName>
</protein>
<dbReference type="KEGG" id="ths:TES1_1143"/>
<accession>W0I731</accession>
<dbReference type="STRING" id="582419.TES1_1143"/>
<dbReference type="HOGENOM" id="CLU_034059_0_0_2"/>
<dbReference type="RefSeq" id="WP_042681093.1">
    <property type="nucleotide sequence ID" value="NZ_CP006965.1"/>
</dbReference>
<dbReference type="GeneID" id="24907855"/>
<dbReference type="InterPro" id="IPR006454">
    <property type="entry name" value="S_layer_MJ"/>
</dbReference>
<dbReference type="EMBL" id="CP006965">
    <property type="protein sequence ID" value="AHF80527.1"/>
    <property type="molecule type" value="Genomic_DNA"/>
</dbReference>
<dbReference type="InterPro" id="IPR022651">
    <property type="entry name" value="S_layer_C"/>
</dbReference>
<dbReference type="Proteomes" id="UP000019027">
    <property type="component" value="Chromosome"/>
</dbReference>
<dbReference type="NCBIfam" id="TIGR01564">
    <property type="entry name" value="S_layer_MJ"/>
    <property type="match status" value="1"/>
</dbReference>
<proteinExistence type="predicted"/>
<keyword evidence="3" id="KW-1185">Reference proteome</keyword>
<evidence type="ECO:0000259" key="1">
    <source>
        <dbReference type="Pfam" id="PF05124"/>
    </source>
</evidence>
<dbReference type="OrthoDB" id="148350at2157"/>
<organism evidence="2 3">
    <name type="scientific">Thermococcus paralvinellae</name>
    <dbReference type="NCBI Taxonomy" id="582419"/>
    <lineage>
        <taxon>Archaea</taxon>
        <taxon>Methanobacteriati</taxon>
        <taxon>Methanobacteriota</taxon>
        <taxon>Thermococci</taxon>
        <taxon>Thermococcales</taxon>
        <taxon>Thermococcaceae</taxon>
        <taxon>Thermococcus</taxon>
    </lineage>
</organism>
<reference evidence="2 3" key="1">
    <citation type="journal article" date="2014" name="Int. J. Syst. Evol. Microbiol.">
        <title>Thermococcus paralvinellae sp. nov. and Thermococcus cleftensis sp. nov. of hyperthermophilic heterotrophs from deep-sea hydrothermal vents.</title>
        <authorList>
            <person name="Hensley S.A."/>
            <person name="Jung J.H."/>
            <person name="Park C.S."/>
            <person name="Holden J.F."/>
        </authorList>
    </citation>
    <scope>NUCLEOTIDE SEQUENCE [LARGE SCALE GENOMIC DNA]</scope>
    <source>
        <strain evidence="2 3">ES1</strain>
    </source>
</reference>
<dbReference type="AlphaFoldDB" id="W0I731"/>
<evidence type="ECO:0000313" key="2">
    <source>
        <dbReference type="EMBL" id="AHF80527.1"/>
    </source>
</evidence>
<evidence type="ECO:0000313" key="3">
    <source>
        <dbReference type="Proteomes" id="UP000019027"/>
    </source>
</evidence>
<gene>
    <name evidence="2" type="ORF">TES1_1143</name>
</gene>
<name>W0I731_9EURY</name>